<dbReference type="RefSeq" id="XP_025411227.1">
    <property type="nucleotide sequence ID" value="XM_025555442.1"/>
</dbReference>
<keyword evidence="2" id="KW-1185">Reference proteome</keyword>
<protein>
    <submittedName>
        <fullName evidence="3">Xyloside xylosyltransferase 1 isoform X2</fullName>
    </submittedName>
</protein>
<reference evidence="3" key="1">
    <citation type="submission" date="2025-08" db="UniProtKB">
        <authorList>
            <consortium name="RefSeq"/>
        </authorList>
    </citation>
    <scope>IDENTIFICATION</scope>
    <source>
        <tissue evidence="3">Whole body</tissue>
    </source>
</reference>
<evidence type="ECO:0000256" key="1">
    <source>
        <dbReference type="SAM" id="Phobius"/>
    </source>
</evidence>
<gene>
    <name evidence="3" type="primary">LOC112684116</name>
</gene>
<dbReference type="InterPro" id="IPR029044">
    <property type="entry name" value="Nucleotide-diphossugar_trans"/>
</dbReference>
<feature type="transmembrane region" description="Helical" evidence="1">
    <location>
        <begin position="7"/>
        <end position="24"/>
    </location>
</feature>
<dbReference type="PANTHER" id="PTHR46612:SF1">
    <property type="entry name" value="XYLOSIDE XYLOSYLTRANSFERASE 1"/>
    <property type="match status" value="1"/>
</dbReference>
<dbReference type="GO" id="GO:0005789">
    <property type="term" value="C:endoplasmic reticulum membrane"/>
    <property type="evidence" value="ECO:0007669"/>
    <property type="project" value="TreeGrafter"/>
</dbReference>
<evidence type="ECO:0000313" key="3">
    <source>
        <dbReference type="RefSeq" id="XP_025411227.1"/>
    </source>
</evidence>
<keyword evidence="1" id="KW-0812">Transmembrane</keyword>
<evidence type="ECO:0000313" key="2">
    <source>
        <dbReference type="Proteomes" id="UP000694846"/>
    </source>
</evidence>
<dbReference type="OrthoDB" id="411524at2759"/>
<dbReference type="GeneID" id="112684116"/>
<dbReference type="Proteomes" id="UP000694846">
    <property type="component" value="Unplaced"/>
</dbReference>
<dbReference type="GO" id="GO:0140560">
    <property type="term" value="F:xylosyl alpha-1,3-xylosyltransferase activity"/>
    <property type="evidence" value="ECO:0007669"/>
    <property type="project" value="TreeGrafter"/>
</dbReference>
<organism evidence="2 3">
    <name type="scientific">Sipha flava</name>
    <name type="common">yellow sugarcane aphid</name>
    <dbReference type="NCBI Taxonomy" id="143950"/>
    <lineage>
        <taxon>Eukaryota</taxon>
        <taxon>Metazoa</taxon>
        <taxon>Ecdysozoa</taxon>
        <taxon>Arthropoda</taxon>
        <taxon>Hexapoda</taxon>
        <taxon>Insecta</taxon>
        <taxon>Pterygota</taxon>
        <taxon>Neoptera</taxon>
        <taxon>Paraneoptera</taxon>
        <taxon>Hemiptera</taxon>
        <taxon>Sternorrhyncha</taxon>
        <taxon>Aphidomorpha</taxon>
        <taxon>Aphidoidea</taxon>
        <taxon>Aphididae</taxon>
        <taxon>Sipha</taxon>
    </lineage>
</organism>
<accession>A0A8B8FKT0</accession>
<dbReference type="SUPFAM" id="SSF53448">
    <property type="entry name" value="Nucleotide-diphospho-sugar transferases"/>
    <property type="match status" value="1"/>
</dbReference>
<keyword evidence="1" id="KW-1133">Transmembrane helix</keyword>
<dbReference type="GO" id="GO:0016266">
    <property type="term" value="P:protein O-linked glycosylation via N-acetyl-galactosamine"/>
    <property type="evidence" value="ECO:0007669"/>
    <property type="project" value="TreeGrafter"/>
</dbReference>
<dbReference type="Gene3D" id="3.90.550.10">
    <property type="entry name" value="Spore Coat Polysaccharide Biosynthesis Protein SpsA, Chain A"/>
    <property type="match status" value="1"/>
</dbReference>
<dbReference type="InterPro" id="IPR042465">
    <property type="entry name" value="XXLT1"/>
</dbReference>
<dbReference type="AlphaFoldDB" id="A0A8B8FKT0"/>
<sequence>MRTYAKCIIVLTIFTILVILYFNPKTRINVKSKALSSINAAADKTEPKVSIWISVTKIAHGHLLTKFRRFFKSLVNQRGKCQAVFELNVITDNTSRPTVDSVIYEFRKQYKEALLMLVYYDFQDVLKIVENKIEPLKRFFQSSKGSYYSDDVFYLSPALHLVAPSSLKKAIIVDVDTEFQSSICDLNSIFNNFTKTQLFGLAPEMSPVYHHILWKWRNYKGDKYKTQKHSNFNGLNSGVIMSYLERIRKSTEYNRLISPEWISSAVQKYLFKATKTGIHL</sequence>
<dbReference type="PANTHER" id="PTHR46612">
    <property type="entry name" value="XYLOSIDE XYLOSYLTRANSFERASE 1"/>
    <property type="match status" value="1"/>
</dbReference>
<keyword evidence="1" id="KW-0472">Membrane</keyword>
<name>A0A8B8FKT0_9HEMI</name>
<proteinExistence type="predicted"/>